<proteinExistence type="predicted"/>
<sequence>MTDVLIAGGGVTGLSAALFLARQGIRATLVERHPGTAMLPQARAFNPRTMEIYRAYGLEPDIRARASILADLPEMIGAATLAGEERFRVDLGARLRPAETVSPTDWGMVDQDELEQVLRAHAEEAGADVRFGTELVSYAQADGRAVVRDARDEYEIEASYLIAADGHRAGIRRGLGIGVDQVGETSHGVYFVFDADLTPVLRDRRFLLAYLDEPTVGTVLVPLRQAGRWMMGMPCPQAHDYTEQDCVELARAAIGVPDLDVRLVPPVPGWPHKISHSTSGAWVAQRYRAGRVFFAGDAAHVVPPAGSYGASTGIADAHNLAWKLAAVVKGEAGDALLDTYEDERRPVAQSTLETSLRLLHDRHHADGDEATRAEDLMLTLGYCYDSAAVLGAPPSALVEDPRTPSARPGSRAPHTWLTRDGIRLSTIDLFTGDFVLLAGPDATPWTTGARALGLTAHQLDVDFTAPDFLKTYDLTPTTATLIRPDGFIAWRTPPVSPDPEQDLRSALQSILSW</sequence>
<evidence type="ECO:0000313" key="6">
    <source>
        <dbReference type="Proteomes" id="UP000239203"/>
    </source>
</evidence>
<dbReference type="PRINTS" id="PR00420">
    <property type="entry name" value="RNGMNOXGNASE"/>
</dbReference>
<evidence type="ECO:0000313" key="5">
    <source>
        <dbReference type="EMBL" id="PPK64450.1"/>
    </source>
</evidence>
<name>A0A2S6GGX7_9PSEU</name>
<feature type="domain" description="FAD-binding" evidence="4">
    <location>
        <begin position="2"/>
        <end position="353"/>
    </location>
</feature>
<comment type="cofactor">
    <cofactor evidence="1">
        <name>FAD</name>
        <dbReference type="ChEBI" id="CHEBI:57692"/>
    </cofactor>
</comment>
<gene>
    <name evidence="5" type="ORF">CLV40_11913</name>
</gene>
<dbReference type="Gene3D" id="3.40.30.120">
    <property type="match status" value="1"/>
</dbReference>
<dbReference type="GO" id="GO:0071949">
    <property type="term" value="F:FAD binding"/>
    <property type="evidence" value="ECO:0007669"/>
    <property type="project" value="InterPro"/>
</dbReference>
<keyword evidence="2" id="KW-0285">Flavoprotein</keyword>
<evidence type="ECO:0000259" key="4">
    <source>
        <dbReference type="Pfam" id="PF01494"/>
    </source>
</evidence>
<organism evidence="5 6">
    <name type="scientific">Actinokineospora auranticolor</name>
    <dbReference type="NCBI Taxonomy" id="155976"/>
    <lineage>
        <taxon>Bacteria</taxon>
        <taxon>Bacillati</taxon>
        <taxon>Actinomycetota</taxon>
        <taxon>Actinomycetes</taxon>
        <taxon>Pseudonocardiales</taxon>
        <taxon>Pseudonocardiaceae</taxon>
        <taxon>Actinokineospora</taxon>
    </lineage>
</organism>
<dbReference type="OrthoDB" id="4246007at2"/>
<dbReference type="Gene3D" id="3.30.9.10">
    <property type="entry name" value="D-Amino Acid Oxidase, subunit A, domain 2"/>
    <property type="match status" value="1"/>
</dbReference>
<keyword evidence="6" id="KW-1185">Reference proteome</keyword>
<dbReference type="InterPro" id="IPR002938">
    <property type="entry name" value="FAD-bd"/>
</dbReference>
<evidence type="ECO:0000256" key="2">
    <source>
        <dbReference type="ARBA" id="ARBA00022630"/>
    </source>
</evidence>
<dbReference type="PANTHER" id="PTHR43004:SF19">
    <property type="entry name" value="BINDING MONOOXYGENASE, PUTATIVE (JCVI)-RELATED"/>
    <property type="match status" value="1"/>
</dbReference>
<dbReference type="RefSeq" id="WP_104481835.1">
    <property type="nucleotide sequence ID" value="NZ_CP154825.1"/>
</dbReference>
<dbReference type="Proteomes" id="UP000239203">
    <property type="component" value="Unassembled WGS sequence"/>
</dbReference>
<keyword evidence="3" id="KW-0274">FAD</keyword>
<comment type="caution">
    <text evidence="5">The sequence shown here is derived from an EMBL/GenBank/DDBJ whole genome shotgun (WGS) entry which is preliminary data.</text>
</comment>
<dbReference type="GO" id="GO:0016709">
    <property type="term" value="F:oxidoreductase activity, acting on paired donors, with incorporation or reduction of molecular oxygen, NAD(P)H as one donor, and incorporation of one atom of oxygen"/>
    <property type="evidence" value="ECO:0007669"/>
    <property type="project" value="UniProtKB-ARBA"/>
</dbReference>
<dbReference type="InterPro" id="IPR050641">
    <property type="entry name" value="RIFMO-like"/>
</dbReference>
<dbReference type="InterPro" id="IPR036188">
    <property type="entry name" value="FAD/NAD-bd_sf"/>
</dbReference>
<accession>A0A2S6GGX7</accession>
<evidence type="ECO:0000256" key="3">
    <source>
        <dbReference type="ARBA" id="ARBA00022827"/>
    </source>
</evidence>
<dbReference type="Pfam" id="PF01494">
    <property type="entry name" value="FAD_binding_3"/>
    <property type="match status" value="1"/>
</dbReference>
<dbReference type="EMBL" id="PTIX01000019">
    <property type="protein sequence ID" value="PPK64450.1"/>
    <property type="molecule type" value="Genomic_DNA"/>
</dbReference>
<evidence type="ECO:0000256" key="1">
    <source>
        <dbReference type="ARBA" id="ARBA00001974"/>
    </source>
</evidence>
<protein>
    <submittedName>
        <fullName evidence="5">Putative polyketide hydroxylase</fullName>
    </submittedName>
</protein>
<dbReference type="Gene3D" id="3.50.50.60">
    <property type="entry name" value="FAD/NAD(P)-binding domain"/>
    <property type="match status" value="1"/>
</dbReference>
<reference evidence="5 6" key="1">
    <citation type="submission" date="2018-02" db="EMBL/GenBank/DDBJ databases">
        <title>Genomic Encyclopedia of Archaeal and Bacterial Type Strains, Phase II (KMG-II): from individual species to whole genera.</title>
        <authorList>
            <person name="Goeker M."/>
        </authorList>
    </citation>
    <scope>NUCLEOTIDE SEQUENCE [LARGE SCALE GENOMIC DNA]</scope>
    <source>
        <strain evidence="5 6">YU 961-1</strain>
    </source>
</reference>
<dbReference type="Pfam" id="PF21274">
    <property type="entry name" value="Rng_hyd_C"/>
    <property type="match status" value="1"/>
</dbReference>
<dbReference type="SUPFAM" id="SSF51905">
    <property type="entry name" value="FAD/NAD(P)-binding domain"/>
    <property type="match status" value="1"/>
</dbReference>
<dbReference type="AlphaFoldDB" id="A0A2S6GGX7"/>
<dbReference type="PANTHER" id="PTHR43004">
    <property type="entry name" value="TRK SYSTEM POTASSIUM UPTAKE PROTEIN"/>
    <property type="match status" value="1"/>
</dbReference>